<accession>A0A0F9DVN9</accession>
<proteinExistence type="predicted"/>
<gene>
    <name evidence="1" type="ORF">LCGC14_2442190</name>
</gene>
<dbReference type="AlphaFoldDB" id="A0A0F9DVN9"/>
<sequence>MILSLAKGPIEIIFELAEIHQLIKETKLVKAHRLLTDWKEENGVKDPAEKAFSVIEKMVTKPEAK</sequence>
<name>A0A0F9DVN9_9ZZZZ</name>
<evidence type="ECO:0000313" key="1">
    <source>
        <dbReference type="EMBL" id="KKL21761.1"/>
    </source>
</evidence>
<dbReference type="EMBL" id="LAZR01037608">
    <property type="protein sequence ID" value="KKL21761.1"/>
    <property type="molecule type" value="Genomic_DNA"/>
</dbReference>
<comment type="caution">
    <text evidence="1">The sequence shown here is derived from an EMBL/GenBank/DDBJ whole genome shotgun (WGS) entry which is preliminary data.</text>
</comment>
<reference evidence="1" key="1">
    <citation type="journal article" date="2015" name="Nature">
        <title>Complex archaea that bridge the gap between prokaryotes and eukaryotes.</title>
        <authorList>
            <person name="Spang A."/>
            <person name="Saw J.H."/>
            <person name="Jorgensen S.L."/>
            <person name="Zaremba-Niedzwiedzka K."/>
            <person name="Martijn J."/>
            <person name="Lind A.E."/>
            <person name="van Eijk R."/>
            <person name="Schleper C."/>
            <person name="Guy L."/>
            <person name="Ettema T.J."/>
        </authorList>
    </citation>
    <scope>NUCLEOTIDE SEQUENCE</scope>
</reference>
<organism evidence="1">
    <name type="scientific">marine sediment metagenome</name>
    <dbReference type="NCBI Taxonomy" id="412755"/>
    <lineage>
        <taxon>unclassified sequences</taxon>
        <taxon>metagenomes</taxon>
        <taxon>ecological metagenomes</taxon>
    </lineage>
</organism>
<protein>
    <submittedName>
        <fullName evidence="1">Uncharacterized protein</fullName>
    </submittedName>
</protein>